<comment type="caution">
    <text evidence="1">The sequence shown here is derived from an EMBL/GenBank/DDBJ whole genome shotgun (WGS) entry which is preliminary data.</text>
</comment>
<gene>
    <name evidence="1" type="ORF">EVAR_2333_1</name>
</gene>
<organism evidence="1 2">
    <name type="scientific">Eumeta variegata</name>
    <name type="common">Bagworm moth</name>
    <name type="synonym">Eumeta japonica</name>
    <dbReference type="NCBI Taxonomy" id="151549"/>
    <lineage>
        <taxon>Eukaryota</taxon>
        <taxon>Metazoa</taxon>
        <taxon>Ecdysozoa</taxon>
        <taxon>Arthropoda</taxon>
        <taxon>Hexapoda</taxon>
        <taxon>Insecta</taxon>
        <taxon>Pterygota</taxon>
        <taxon>Neoptera</taxon>
        <taxon>Endopterygota</taxon>
        <taxon>Lepidoptera</taxon>
        <taxon>Glossata</taxon>
        <taxon>Ditrysia</taxon>
        <taxon>Tineoidea</taxon>
        <taxon>Psychidae</taxon>
        <taxon>Oiketicinae</taxon>
        <taxon>Eumeta</taxon>
    </lineage>
</organism>
<sequence length="73" mass="8246">MVGCDIDTLKKKVVPKCRSGNDGRRTAQTFRMMSPLMTRLVTPLESFNNSHSSKRNRPALPAAGVRLNYLRRV</sequence>
<protein>
    <submittedName>
        <fullName evidence="1">Uncharacterized protein</fullName>
    </submittedName>
</protein>
<evidence type="ECO:0000313" key="1">
    <source>
        <dbReference type="EMBL" id="GBP01071.1"/>
    </source>
</evidence>
<dbReference type="Proteomes" id="UP000299102">
    <property type="component" value="Unassembled WGS sequence"/>
</dbReference>
<evidence type="ECO:0000313" key="2">
    <source>
        <dbReference type="Proteomes" id="UP000299102"/>
    </source>
</evidence>
<dbReference type="EMBL" id="BGZK01000007">
    <property type="protein sequence ID" value="GBP01071.1"/>
    <property type="molecule type" value="Genomic_DNA"/>
</dbReference>
<dbReference type="AlphaFoldDB" id="A0A4C1SIV6"/>
<proteinExistence type="predicted"/>
<keyword evidence="2" id="KW-1185">Reference proteome</keyword>
<reference evidence="1 2" key="1">
    <citation type="journal article" date="2019" name="Commun. Biol.">
        <title>The bagworm genome reveals a unique fibroin gene that provides high tensile strength.</title>
        <authorList>
            <person name="Kono N."/>
            <person name="Nakamura H."/>
            <person name="Ohtoshi R."/>
            <person name="Tomita M."/>
            <person name="Numata K."/>
            <person name="Arakawa K."/>
        </authorList>
    </citation>
    <scope>NUCLEOTIDE SEQUENCE [LARGE SCALE GENOMIC DNA]</scope>
</reference>
<name>A0A4C1SIV6_EUMVA</name>
<accession>A0A4C1SIV6</accession>